<dbReference type="SUPFAM" id="SSF52518">
    <property type="entry name" value="Thiamin diphosphate-binding fold (THDP-binding)"/>
    <property type="match status" value="1"/>
</dbReference>
<name>A0A1H9UBW9_9BACI</name>
<dbReference type="Pfam" id="PF00456">
    <property type="entry name" value="Transketolase_N"/>
    <property type="match status" value="1"/>
</dbReference>
<sequence length="277" mass="30900">MVNLHEKAREIRKGILRTVYTQKQGHIGGPLSAADVLAVLYFDKMAVKPEEPEWTERDRFVLSKGHSAIALYVTLALKGYFEYDELYTFDALHSRLQAHPDMTKLPGIDMSTGSLGQGISAGVGMALAAKLQKKDYKTYVMLGDGESQEGQVWEAAAVAARYNLSNLAVIVDNNGLQQYGWKEADSSERQTPDVRFEEKWKAFGWKVLTVDGHQLDEIAEALDAVNDKENKQPVAIIAQTVKGKGISFMEGQYEWHSKVPTESEFNKAMKELGEVMP</sequence>
<evidence type="ECO:0000259" key="4">
    <source>
        <dbReference type="Pfam" id="PF00456"/>
    </source>
</evidence>
<dbReference type="CDD" id="cd02012">
    <property type="entry name" value="TPP_TK"/>
    <property type="match status" value="1"/>
</dbReference>
<protein>
    <submittedName>
        <fullName evidence="5">Transketolase</fullName>
    </submittedName>
</protein>
<dbReference type="Gene3D" id="3.40.50.970">
    <property type="match status" value="1"/>
</dbReference>
<dbReference type="PANTHER" id="PTHR47514">
    <property type="entry name" value="TRANSKETOLASE N-TERMINAL SECTION-RELATED"/>
    <property type="match status" value="1"/>
</dbReference>
<evidence type="ECO:0000256" key="3">
    <source>
        <dbReference type="ARBA" id="ARBA00023052"/>
    </source>
</evidence>
<comment type="similarity">
    <text evidence="2">Belongs to the transketolase family.</text>
</comment>
<dbReference type="RefSeq" id="WP_093051383.1">
    <property type="nucleotide sequence ID" value="NZ_FOGT01000007.1"/>
</dbReference>
<evidence type="ECO:0000313" key="6">
    <source>
        <dbReference type="Proteomes" id="UP000198571"/>
    </source>
</evidence>
<dbReference type="OrthoDB" id="8732661at2"/>
<dbReference type="InterPro" id="IPR029061">
    <property type="entry name" value="THDP-binding"/>
</dbReference>
<dbReference type="Proteomes" id="UP000198571">
    <property type="component" value="Unassembled WGS sequence"/>
</dbReference>
<evidence type="ECO:0000313" key="5">
    <source>
        <dbReference type="EMBL" id="SES06667.1"/>
    </source>
</evidence>
<gene>
    <name evidence="5" type="ORF">SAMN05518684_10798</name>
</gene>
<dbReference type="AlphaFoldDB" id="A0A1H9UBW9"/>
<evidence type="ECO:0000256" key="1">
    <source>
        <dbReference type="ARBA" id="ARBA00001964"/>
    </source>
</evidence>
<dbReference type="InterPro" id="IPR005474">
    <property type="entry name" value="Transketolase_N"/>
</dbReference>
<comment type="cofactor">
    <cofactor evidence="1">
        <name>thiamine diphosphate</name>
        <dbReference type="ChEBI" id="CHEBI:58937"/>
    </cofactor>
</comment>
<keyword evidence="6" id="KW-1185">Reference proteome</keyword>
<proteinExistence type="inferred from homology"/>
<evidence type="ECO:0000256" key="2">
    <source>
        <dbReference type="ARBA" id="ARBA00007131"/>
    </source>
</evidence>
<dbReference type="EMBL" id="FOGT01000007">
    <property type="protein sequence ID" value="SES06667.1"/>
    <property type="molecule type" value="Genomic_DNA"/>
</dbReference>
<reference evidence="6" key="1">
    <citation type="submission" date="2016-10" db="EMBL/GenBank/DDBJ databases">
        <authorList>
            <person name="Varghese N."/>
            <person name="Submissions S."/>
        </authorList>
    </citation>
    <scope>NUCLEOTIDE SEQUENCE [LARGE SCALE GENOMIC DNA]</scope>
    <source>
        <strain evidence="6">S9</strain>
    </source>
</reference>
<feature type="domain" description="Transketolase N-terminal" evidence="4">
    <location>
        <begin position="10"/>
        <end position="273"/>
    </location>
</feature>
<accession>A0A1H9UBW9</accession>
<organism evidence="5 6">
    <name type="scientific">Salipaludibacillus aurantiacus</name>
    <dbReference type="NCBI Taxonomy" id="1601833"/>
    <lineage>
        <taxon>Bacteria</taxon>
        <taxon>Bacillati</taxon>
        <taxon>Bacillota</taxon>
        <taxon>Bacilli</taxon>
        <taxon>Bacillales</taxon>
        <taxon>Bacillaceae</taxon>
    </lineage>
</organism>
<dbReference type="STRING" id="1601833.SAMN05518684_10798"/>
<keyword evidence="3" id="KW-0786">Thiamine pyrophosphate</keyword>
<dbReference type="PANTHER" id="PTHR47514:SF1">
    <property type="entry name" value="TRANSKETOLASE N-TERMINAL SECTION-RELATED"/>
    <property type="match status" value="1"/>
</dbReference>